<gene>
    <name evidence="1" type="ORF">MANES_02G001550v8</name>
</gene>
<dbReference type="Proteomes" id="UP000091857">
    <property type="component" value="Chromosome 2"/>
</dbReference>
<proteinExistence type="predicted"/>
<reference evidence="2" key="1">
    <citation type="journal article" date="2016" name="Nat. Biotechnol.">
        <title>Sequencing wild and cultivated cassava and related species reveals extensive interspecific hybridization and genetic diversity.</title>
        <authorList>
            <person name="Bredeson J.V."/>
            <person name="Lyons J.B."/>
            <person name="Prochnik S.E."/>
            <person name="Wu G.A."/>
            <person name="Ha C.M."/>
            <person name="Edsinger-Gonzales E."/>
            <person name="Grimwood J."/>
            <person name="Schmutz J."/>
            <person name="Rabbi I.Y."/>
            <person name="Egesi C."/>
            <person name="Nauluvula P."/>
            <person name="Lebot V."/>
            <person name="Ndunguru J."/>
            <person name="Mkamilo G."/>
            <person name="Bart R.S."/>
            <person name="Setter T.L."/>
            <person name="Gleadow R.M."/>
            <person name="Kulakow P."/>
            <person name="Ferguson M.E."/>
            <person name="Rounsley S."/>
            <person name="Rokhsar D.S."/>
        </authorList>
    </citation>
    <scope>NUCLEOTIDE SEQUENCE [LARGE SCALE GENOMIC DNA]</scope>
    <source>
        <strain evidence="2">cv. AM560-2</strain>
    </source>
</reference>
<evidence type="ECO:0000313" key="1">
    <source>
        <dbReference type="EMBL" id="KAG8658994.1"/>
    </source>
</evidence>
<dbReference type="EMBL" id="CM004388">
    <property type="protein sequence ID" value="KAG8658994.1"/>
    <property type="molecule type" value="Genomic_DNA"/>
</dbReference>
<accession>A0ACB7I457</accession>
<comment type="caution">
    <text evidence="1">The sequence shown here is derived from an EMBL/GenBank/DDBJ whole genome shotgun (WGS) entry which is preliminary data.</text>
</comment>
<keyword evidence="2" id="KW-1185">Reference proteome</keyword>
<organism evidence="1 2">
    <name type="scientific">Manihot esculenta</name>
    <name type="common">Cassava</name>
    <name type="synonym">Jatropha manihot</name>
    <dbReference type="NCBI Taxonomy" id="3983"/>
    <lineage>
        <taxon>Eukaryota</taxon>
        <taxon>Viridiplantae</taxon>
        <taxon>Streptophyta</taxon>
        <taxon>Embryophyta</taxon>
        <taxon>Tracheophyta</taxon>
        <taxon>Spermatophyta</taxon>
        <taxon>Magnoliopsida</taxon>
        <taxon>eudicotyledons</taxon>
        <taxon>Gunneridae</taxon>
        <taxon>Pentapetalae</taxon>
        <taxon>rosids</taxon>
        <taxon>fabids</taxon>
        <taxon>Malpighiales</taxon>
        <taxon>Euphorbiaceae</taxon>
        <taxon>Crotonoideae</taxon>
        <taxon>Manihoteae</taxon>
        <taxon>Manihot</taxon>
    </lineage>
</organism>
<evidence type="ECO:0000313" key="2">
    <source>
        <dbReference type="Proteomes" id="UP000091857"/>
    </source>
</evidence>
<protein>
    <submittedName>
        <fullName evidence="1">Uncharacterized protein</fullName>
    </submittedName>
</protein>
<name>A0ACB7I457_MANES</name>
<sequence length="69" mass="7941">MEMQECLTCSILYINNNNYKLNINNKNLNKNSNNLLLSLYQPTDGRKSTSKVIPSLQSHSKLTRSVYFS</sequence>